<dbReference type="PANTHER" id="PTHR33099">
    <property type="entry name" value="FE2OG DIOXYGENASE DOMAIN-CONTAINING PROTEIN"/>
    <property type="match status" value="1"/>
</dbReference>
<dbReference type="EMBL" id="JBFAKC010000008">
    <property type="protein sequence ID" value="MEV0709780.1"/>
    <property type="molecule type" value="Genomic_DNA"/>
</dbReference>
<reference evidence="1 2" key="1">
    <citation type="submission" date="2024-06" db="EMBL/GenBank/DDBJ databases">
        <title>The Natural Products Discovery Center: Release of the First 8490 Sequenced Strains for Exploring Actinobacteria Biosynthetic Diversity.</title>
        <authorList>
            <person name="Kalkreuter E."/>
            <person name="Kautsar S.A."/>
            <person name="Yang D."/>
            <person name="Bader C.D."/>
            <person name="Teijaro C.N."/>
            <person name="Fluegel L."/>
            <person name="Davis C.M."/>
            <person name="Simpson J.R."/>
            <person name="Lauterbach L."/>
            <person name="Steele A.D."/>
            <person name="Gui C."/>
            <person name="Meng S."/>
            <person name="Li G."/>
            <person name="Viehrig K."/>
            <person name="Ye F."/>
            <person name="Su P."/>
            <person name="Kiefer A.F."/>
            <person name="Nichols A."/>
            <person name="Cepeda A.J."/>
            <person name="Yan W."/>
            <person name="Fan B."/>
            <person name="Jiang Y."/>
            <person name="Adhikari A."/>
            <person name="Zheng C.-J."/>
            <person name="Schuster L."/>
            <person name="Cowan T.M."/>
            <person name="Smanski M.J."/>
            <person name="Chevrette M.G."/>
            <person name="De Carvalho L.P.S."/>
            <person name="Shen B."/>
        </authorList>
    </citation>
    <scope>NUCLEOTIDE SEQUENCE [LARGE SCALE GENOMIC DNA]</scope>
    <source>
        <strain evidence="1 2">NPDC050403</strain>
    </source>
</reference>
<comment type="caution">
    <text evidence="1">The sequence shown here is derived from an EMBL/GenBank/DDBJ whole genome shotgun (WGS) entry which is preliminary data.</text>
</comment>
<dbReference type="PANTHER" id="PTHR33099:SF7">
    <property type="entry name" value="MYND-TYPE DOMAIN-CONTAINING PROTEIN"/>
    <property type="match status" value="1"/>
</dbReference>
<name>A0ABV3FWH9_9NOCA</name>
<protein>
    <recommendedName>
        <fullName evidence="3">Fe2OG dioxygenase domain-containing protein</fullName>
    </recommendedName>
</protein>
<evidence type="ECO:0000313" key="2">
    <source>
        <dbReference type="Proteomes" id="UP001551695"/>
    </source>
</evidence>
<evidence type="ECO:0000313" key="1">
    <source>
        <dbReference type="EMBL" id="MEV0709780.1"/>
    </source>
</evidence>
<accession>A0ABV3FWH9</accession>
<sequence length="172" mass="18511">MRSANSWIGTLVVTLPSDFTGGELVVEHRGEKASDRGSPGELGVLAFCADCHHKALPVTGGFRISLTHNLIASGRTAASGDLTAVAALAGHLREHFSTPIPVPTRLRDGRPASRPPLGLVHLLDHRYSRRGFGWDRLEGFEYEARGSPPVDHPDRIETARLGEDFGSNATLT</sequence>
<dbReference type="Gene3D" id="2.60.120.620">
    <property type="entry name" value="q2cbj1_9rhob like domain"/>
    <property type="match status" value="1"/>
</dbReference>
<gene>
    <name evidence="1" type="ORF">AB0I48_19630</name>
</gene>
<proteinExistence type="predicted"/>
<keyword evidence="2" id="KW-1185">Reference proteome</keyword>
<dbReference type="Proteomes" id="UP001551695">
    <property type="component" value="Unassembled WGS sequence"/>
</dbReference>
<evidence type="ECO:0008006" key="3">
    <source>
        <dbReference type="Google" id="ProtNLM"/>
    </source>
</evidence>
<dbReference type="RefSeq" id="WP_357785515.1">
    <property type="nucleotide sequence ID" value="NZ_JBFAKC010000008.1"/>
</dbReference>
<organism evidence="1 2">
    <name type="scientific">Nocardia aurea</name>
    <dbReference type="NCBI Taxonomy" id="2144174"/>
    <lineage>
        <taxon>Bacteria</taxon>
        <taxon>Bacillati</taxon>
        <taxon>Actinomycetota</taxon>
        <taxon>Actinomycetes</taxon>
        <taxon>Mycobacteriales</taxon>
        <taxon>Nocardiaceae</taxon>
        <taxon>Nocardia</taxon>
    </lineage>
</organism>